<evidence type="ECO:0000313" key="1">
    <source>
        <dbReference type="EMBL" id="SFF37192.1"/>
    </source>
</evidence>
<name>A0A1I2I4I7_9BACT</name>
<protein>
    <recommendedName>
        <fullName evidence="3">VWFA domain-containing protein</fullName>
    </recommendedName>
</protein>
<reference evidence="2" key="1">
    <citation type="submission" date="2016-10" db="EMBL/GenBank/DDBJ databases">
        <authorList>
            <person name="Varghese N."/>
            <person name="Submissions S."/>
        </authorList>
    </citation>
    <scope>NUCLEOTIDE SEQUENCE [LARGE SCALE GENOMIC DNA]</scope>
    <source>
        <strain evidence="2">ATCC 25963</strain>
    </source>
</reference>
<organism evidence="1 2">
    <name type="scientific">Nannocystis exedens</name>
    <dbReference type="NCBI Taxonomy" id="54"/>
    <lineage>
        <taxon>Bacteria</taxon>
        <taxon>Pseudomonadati</taxon>
        <taxon>Myxococcota</taxon>
        <taxon>Polyangia</taxon>
        <taxon>Nannocystales</taxon>
        <taxon>Nannocystaceae</taxon>
        <taxon>Nannocystis</taxon>
    </lineage>
</organism>
<evidence type="ECO:0000313" key="2">
    <source>
        <dbReference type="Proteomes" id="UP000199400"/>
    </source>
</evidence>
<proteinExistence type="predicted"/>
<dbReference type="Proteomes" id="UP000199400">
    <property type="component" value="Unassembled WGS sequence"/>
</dbReference>
<dbReference type="EMBL" id="FOMX01000055">
    <property type="protein sequence ID" value="SFF37192.1"/>
    <property type="molecule type" value="Genomic_DNA"/>
</dbReference>
<keyword evidence="2" id="KW-1185">Reference proteome</keyword>
<dbReference type="RefSeq" id="WP_096332354.1">
    <property type="nucleotide sequence ID" value="NZ_FOMX01000055.1"/>
</dbReference>
<evidence type="ECO:0008006" key="3">
    <source>
        <dbReference type="Google" id="ProtNLM"/>
    </source>
</evidence>
<gene>
    <name evidence="1" type="ORF">SAMN02745121_08440</name>
</gene>
<accession>A0A1I2I4I7</accession>
<dbReference type="OrthoDB" id="5479759at2"/>
<sequence length="300" mass="31969">MEDTTGPKLDMPVPDGGSGPPIGCAGKIDFLVVVSADGTMKNNQEQLIASFPAFIDTIEAELPAFDVHIMSAASHSLWAFDDCADCNDAMCNPQDGLPFCGVQPEFCDKGKIGASVTFPVGEGASNRRCNLYGGNRFIISGEPNMAEMFGCIAQVGISAGGVVAEGMVRALGKEWVDGPNKCNKGFLRDDALLVVVLIQDTDDAFSEGTVESWIEALRAAKHGNDDAFAVLALTTDVDDPNCEGVCIPDECIAFNPTRLRQLVNGIEHGFIGSICKPFAPFFEQTVGHIVELCENFVIPQ</sequence>
<dbReference type="AlphaFoldDB" id="A0A1I2I4I7"/>